<feature type="compositionally biased region" description="Low complexity" evidence="1">
    <location>
        <begin position="93"/>
        <end position="104"/>
    </location>
</feature>
<feature type="region of interest" description="Disordered" evidence="1">
    <location>
        <begin position="44"/>
        <end position="118"/>
    </location>
</feature>
<dbReference type="AlphaFoldDB" id="A0A918EH33"/>
<dbReference type="Gene3D" id="1.20.58.1320">
    <property type="match status" value="1"/>
</dbReference>
<comment type="caution">
    <text evidence="2">The sequence shown here is derived from an EMBL/GenBank/DDBJ whole genome shotgun (WGS) entry which is preliminary data.</text>
</comment>
<accession>A0A918EH33</accession>
<protein>
    <submittedName>
        <fullName evidence="2">Uncharacterized protein</fullName>
    </submittedName>
</protein>
<gene>
    <name evidence="2" type="ORF">GCM10010249_00180</name>
</gene>
<reference evidence="2" key="2">
    <citation type="submission" date="2020-09" db="EMBL/GenBank/DDBJ databases">
        <authorList>
            <person name="Sun Q."/>
            <person name="Ohkuma M."/>
        </authorList>
    </citation>
    <scope>NUCLEOTIDE SEQUENCE</scope>
    <source>
        <strain evidence="2">JCM 4335</strain>
    </source>
</reference>
<reference evidence="2" key="1">
    <citation type="journal article" date="2014" name="Int. J. Syst. Evol. Microbiol.">
        <title>Complete genome sequence of Corynebacterium casei LMG S-19264T (=DSM 44701T), isolated from a smear-ripened cheese.</title>
        <authorList>
            <consortium name="US DOE Joint Genome Institute (JGI-PGF)"/>
            <person name="Walter F."/>
            <person name="Albersmeier A."/>
            <person name="Kalinowski J."/>
            <person name="Ruckert C."/>
        </authorList>
    </citation>
    <scope>NUCLEOTIDE SEQUENCE</scope>
    <source>
        <strain evidence="2">JCM 4335</strain>
    </source>
</reference>
<sequence>MILYDLVEPGLDTCAEPRHRTAGIRAADPLGADVLLAAVPGADDDADTAALPAAPRDPVPDPDRVADGNAVGCPAATRGPGPLPGPPGRHGVRPVAAVPEALPVPGEPGRRTGTVTRGHETLVRRAAVPPRTPAA</sequence>
<evidence type="ECO:0000256" key="1">
    <source>
        <dbReference type="SAM" id="MobiDB-lite"/>
    </source>
</evidence>
<dbReference type="EMBL" id="BMSV01000001">
    <property type="protein sequence ID" value="GGP87036.1"/>
    <property type="molecule type" value="Genomic_DNA"/>
</dbReference>
<proteinExistence type="predicted"/>
<dbReference type="Proteomes" id="UP000654123">
    <property type="component" value="Unassembled WGS sequence"/>
</dbReference>
<evidence type="ECO:0000313" key="2">
    <source>
        <dbReference type="EMBL" id="GGP87036.1"/>
    </source>
</evidence>
<dbReference type="RefSeq" id="WP_189529146.1">
    <property type="nucleotide sequence ID" value="NZ_BMSV01000001.1"/>
</dbReference>
<evidence type="ECO:0000313" key="3">
    <source>
        <dbReference type="Proteomes" id="UP000654123"/>
    </source>
</evidence>
<keyword evidence="3" id="KW-1185">Reference proteome</keyword>
<organism evidence="2 3">
    <name type="scientific">Streptomyces roseolilacinus</name>
    <dbReference type="NCBI Taxonomy" id="66904"/>
    <lineage>
        <taxon>Bacteria</taxon>
        <taxon>Bacillati</taxon>
        <taxon>Actinomycetota</taxon>
        <taxon>Actinomycetes</taxon>
        <taxon>Kitasatosporales</taxon>
        <taxon>Streptomycetaceae</taxon>
        <taxon>Streptomyces</taxon>
    </lineage>
</organism>
<name>A0A918EH33_9ACTN</name>